<dbReference type="EMBL" id="CM017325">
    <property type="protein sequence ID" value="KAE8056625.1"/>
    <property type="molecule type" value="Genomic_DNA"/>
</dbReference>
<feature type="compositionally biased region" description="Gly residues" evidence="1">
    <location>
        <begin position="34"/>
        <end position="44"/>
    </location>
</feature>
<keyword evidence="3" id="KW-1185">Reference proteome</keyword>
<reference evidence="2 3" key="1">
    <citation type="submission" date="2019-06" db="EMBL/GenBank/DDBJ databases">
        <title>A chromosomal-level reference genome of Carpinus fangiana (Coryloideae, Betulaceae).</title>
        <authorList>
            <person name="Yang X."/>
            <person name="Wang Z."/>
            <person name="Zhang L."/>
            <person name="Hao G."/>
            <person name="Liu J."/>
            <person name="Yang Y."/>
        </authorList>
    </citation>
    <scope>NUCLEOTIDE SEQUENCE [LARGE SCALE GENOMIC DNA]</scope>
    <source>
        <strain evidence="2">Cfa_2016G</strain>
        <tissue evidence="2">Leaf</tissue>
    </source>
</reference>
<proteinExistence type="predicted"/>
<evidence type="ECO:0000256" key="1">
    <source>
        <dbReference type="SAM" id="MobiDB-lite"/>
    </source>
</evidence>
<feature type="region of interest" description="Disordered" evidence="1">
    <location>
        <begin position="1"/>
        <end position="44"/>
    </location>
</feature>
<evidence type="ECO:0000313" key="3">
    <source>
        <dbReference type="Proteomes" id="UP000327013"/>
    </source>
</evidence>
<dbReference type="AlphaFoldDB" id="A0A5N6R924"/>
<organism evidence="2 3">
    <name type="scientific">Carpinus fangiana</name>
    <dbReference type="NCBI Taxonomy" id="176857"/>
    <lineage>
        <taxon>Eukaryota</taxon>
        <taxon>Viridiplantae</taxon>
        <taxon>Streptophyta</taxon>
        <taxon>Embryophyta</taxon>
        <taxon>Tracheophyta</taxon>
        <taxon>Spermatophyta</taxon>
        <taxon>Magnoliopsida</taxon>
        <taxon>eudicotyledons</taxon>
        <taxon>Gunneridae</taxon>
        <taxon>Pentapetalae</taxon>
        <taxon>rosids</taxon>
        <taxon>fabids</taxon>
        <taxon>Fagales</taxon>
        <taxon>Betulaceae</taxon>
        <taxon>Carpinus</taxon>
    </lineage>
</organism>
<evidence type="ECO:0000313" key="2">
    <source>
        <dbReference type="EMBL" id="KAE8056625.1"/>
    </source>
</evidence>
<sequence length="100" mass="10755">MREIDDVHPSSSNPSKRDIGDVGGLESAQPRLGTGLGHGLTHGGFRGSRPDHRFRLVAGEAPWIPAFSCSGPPVVSVELGLCFFGKKLSCDLNGQDWRKK</sequence>
<accession>A0A5N6R924</accession>
<name>A0A5N6R924_9ROSI</name>
<protein>
    <submittedName>
        <fullName evidence="2">Uncharacterized protein</fullName>
    </submittedName>
</protein>
<dbReference type="Proteomes" id="UP000327013">
    <property type="component" value="Chromosome 5"/>
</dbReference>
<gene>
    <name evidence="2" type="ORF">FH972_013379</name>
</gene>